<comment type="caution">
    <text evidence="1">The sequence shown here is derived from an EMBL/GenBank/DDBJ whole genome shotgun (WGS) entry which is preliminary data.</text>
</comment>
<name>A0ABV5RL94_9ACTN</name>
<sequence length="46" mass="4991">MTHANAPLNIEGFLEVPQFLERYARPGVEAVAEHVAASDPAVRCRG</sequence>
<evidence type="ECO:0000313" key="1">
    <source>
        <dbReference type="EMBL" id="MFB9578637.1"/>
    </source>
</evidence>
<evidence type="ECO:0000313" key="2">
    <source>
        <dbReference type="Proteomes" id="UP001589710"/>
    </source>
</evidence>
<reference evidence="1 2" key="1">
    <citation type="submission" date="2024-09" db="EMBL/GenBank/DDBJ databases">
        <authorList>
            <person name="Sun Q."/>
            <person name="Mori K."/>
        </authorList>
    </citation>
    <scope>NUCLEOTIDE SEQUENCE [LARGE SCALE GENOMIC DNA]</scope>
    <source>
        <strain evidence="1 2">JCM 3331</strain>
    </source>
</reference>
<keyword evidence="2" id="KW-1185">Reference proteome</keyword>
<proteinExistence type="predicted"/>
<protein>
    <submittedName>
        <fullName evidence="1">Uncharacterized protein</fullName>
    </submittedName>
</protein>
<organism evidence="1 2">
    <name type="scientific">Streptomyces yanii</name>
    <dbReference type="NCBI Taxonomy" id="78510"/>
    <lineage>
        <taxon>Bacteria</taxon>
        <taxon>Bacillati</taxon>
        <taxon>Actinomycetota</taxon>
        <taxon>Actinomycetes</taxon>
        <taxon>Kitasatosporales</taxon>
        <taxon>Streptomycetaceae</taxon>
        <taxon>Streptomyces</taxon>
    </lineage>
</organism>
<dbReference type="Proteomes" id="UP001589710">
    <property type="component" value="Unassembled WGS sequence"/>
</dbReference>
<dbReference type="RefSeq" id="WP_345512064.1">
    <property type="nucleotide sequence ID" value="NZ_BAAAXD010000013.1"/>
</dbReference>
<gene>
    <name evidence="1" type="ORF">ACFFTL_41840</name>
</gene>
<dbReference type="EMBL" id="JBHMCG010000187">
    <property type="protein sequence ID" value="MFB9578637.1"/>
    <property type="molecule type" value="Genomic_DNA"/>
</dbReference>
<accession>A0ABV5RL94</accession>